<dbReference type="RefSeq" id="WP_167084459.1">
    <property type="nucleotide sequence ID" value="NZ_WHJG01000001.1"/>
</dbReference>
<keyword evidence="2" id="KW-1185">Reference proteome</keyword>
<gene>
    <name evidence="1" type="ORF">F2P44_01830</name>
</gene>
<name>A0ABX0MYH7_9BURK</name>
<dbReference type="Gene3D" id="3.40.47.10">
    <property type="match status" value="1"/>
</dbReference>
<dbReference type="EMBL" id="WHJG01000001">
    <property type="protein sequence ID" value="NHZ78039.1"/>
    <property type="molecule type" value="Genomic_DNA"/>
</dbReference>
<comment type="caution">
    <text evidence="1">The sequence shown here is derived from an EMBL/GenBank/DDBJ whole genome shotgun (WGS) entry which is preliminary data.</text>
</comment>
<protein>
    <recommendedName>
        <fullName evidence="3">3-oxoacyl-ACP synthase</fullName>
    </recommendedName>
</protein>
<reference evidence="1 2" key="1">
    <citation type="submission" date="2019-10" db="EMBL/GenBank/DDBJ databases">
        <title>Taxonomy of Antarctic Massilia spp.: description of Massilia rubra sp. nov., Massilia aquatica sp. nov., Massilia mucilaginosa sp. nov., Massilia frigida sp. nov. isolated from streams, lakes and regoliths.</title>
        <authorList>
            <person name="Holochova P."/>
            <person name="Sedlacek I."/>
            <person name="Kralova S."/>
            <person name="Maslanova I."/>
            <person name="Busse H.-J."/>
            <person name="Stankova E."/>
            <person name="Vrbovska V."/>
            <person name="Kovarovic V."/>
            <person name="Bartak M."/>
            <person name="Svec P."/>
            <person name="Pantucek R."/>
        </authorList>
    </citation>
    <scope>NUCLEOTIDE SEQUENCE [LARGE SCALE GENOMIC DNA]</scope>
    <source>
        <strain evidence="1 2">CCM 8695</strain>
    </source>
</reference>
<dbReference type="SUPFAM" id="SSF53901">
    <property type="entry name" value="Thiolase-like"/>
    <property type="match status" value="1"/>
</dbReference>
<sequence>MSRPRIAIRGAGLVTSVGLDTASTCAALRTRQNNFVELAFVDQEHEPLIGASVPWPGVGTGLDKLAQMAVSAIRQALASGHRATLASTPLLLCVAELERAGRLTDLDTGILSRLEQHFGHPVHGDSTLVTEGQTGVATALELAYKLLFDKGHAAVLIVAADTFVNRGTIIHNLDKRRLLASGVRAGFIPGEAAGALLVQRTNDERDVELQVFGAGMARELAVRDSDAPLRGDGLTQAIEHALKAAYAPADELDLCVCDANGEHYRFEELALAQTRVRTATPLWLPAESLGETGSVVGCIQYAWLLEAQKKHYLPGNNALCLAGNDSGARAAHIVAFEFSRQYRAVVEASSPMFKKIIKRGGNYGA</sequence>
<organism evidence="1 2">
    <name type="scientific">Massilia frigida</name>
    <dbReference type="NCBI Taxonomy" id="2609281"/>
    <lineage>
        <taxon>Bacteria</taxon>
        <taxon>Pseudomonadati</taxon>
        <taxon>Pseudomonadota</taxon>
        <taxon>Betaproteobacteria</taxon>
        <taxon>Burkholderiales</taxon>
        <taxon>Oxalobacteraceae</taxon>
        <taxon>Telluria group</taxon>
        <taxon>Massilia</taxon>
    </lineage>
</organism>
<evidence type="ECO:0000313" key="2">
    <source>
        <dbReference type="Proteomes" id="UP000621455"/>
    </source>
</evidence>
<dbReference type="Proteomes" id="UP000621455">
    <property type="component" value="Unassembled WGS sequence"/>
</dbReference>
<evidence type="ECO:0008006" key="3">
    <source>
        <dbReference type="Google" id="ProtNLM"/>
    </source>
</evidence>
<dbReference type="InterPro" id="IPR016039">
    <property type="entry name" value="Thiolase-like"/>
</dbReference>
<accession>A0ABX0MYH7</accession>
<evidence type="ECO:0000313" key="1">
    <source>
        <dbReference type="EMBL" id="NHZ78039.1"/>
    </source>
</evidence>
<proteinExistence type="predicted"/>